<dbReference type="Proteomes" id="UP000254260">
    <property type="component" value="Unassembled WGS sequence"/>
</dbReference>
<keyword evidence="1" id="KW-1133">Transmembrane helix</keyword>
<dbReference type="RefSeq" id="WP_115292694.1">
    <property type="nucleotide sequence ID" value="NZ_UGUU01000002.1"/>
</dbReference>
<organism evidence="2 3">
    <name type="scientific">Ectopseudomonas mendocina</name>
    <name type="common">Pseudomonas mendocina</name>
    <dbReference type="NCBI Taxonomy" id="300"/>
    <lineage>
        <taxon>Bacteria</taxon>
        <taxon>Pseudomonadati</taxon>
        <taxon>Pseudomonadota</taxon>
        <taxon>Gammaproteobacteria</taxon>
        <taxon>Pseudomonadales</taxon>
        <taxon>Pseudomonadaceae</taxon>
        <taxon>Ectopseudomonas</taxon>
    </lineage>
</organism>
<dbReference type="AlphaFoldDB" id="A0A379PNC3"/>
<keyword evidence="1" id="KW-0812">Transmembrane</keyword>
<keyword evidence="1" id="KW-0472">Membrane</keyword>
<accession>A0A379PNC3</accession>
<evidence type="ECO:0000313" key="2">
    <source>
        <dbReference type="EMBL" id="SUE95835.1"/>
    </source>
</evidence>
<gene>
    <name evidence="2" type="ORF">NCTC10899_05076</name>
</gene>
<reference evidence="2 3" key="1">
    <citation type="submission" date="2018-06" db="EMBL/GenBank/DDBJ databases">
        <authorList>
            <consortium name="Pathogen Informatics"/>
            <person name="Doyle S."/>
        </authorList>
    </citation>
    <scope>NUCLEOTIDE SEQUENCE [LARGE SCALE GENOMIC DNA]</scope>
    <source>
        <strain evidence="2 3">NCTC10899</strain>
    </source>
</reference>
<evidence type="ECO:0000256" key="1">
    <source>
        <dbReference type="SAM" id="Phobius"/>
    </source>
</evidence>
<name>A0A379PNC3_ECTME</name>
<evidence type="ECO:0000313" key="3">
    <source>
        <dbReference type="Proteomes" id="UP000254260"/>
    </source>
</evidence>
<dbReference type="EMBL" id="UGUU01000002">
    <property type="protein sequence ID" value="SUE95835.1"/>
    <property type="molecule type" value="Genomic_DNA"/>
</dbReference>
<sequence>MSLTGELLLFLVLWVVEACLFHFAFDLTWVVSILLALITDVITYWLISNLLKDGNFDLPDFD</sequence>
<proteinExistence type="predicted"/>
<feature type="transmembrane region" description="Helical" evidence="1">
    <location>
        <begin position="28"/>
        <end position="47"/>
    </location>
</feature>
<protein>
    <submittedName>
        <fullName evidence="2">Uncharacterized protein</fullName>
    </submittedName>
</protein>